<name>A0ABW9UHP2_9BACL</name>
<dbReference type="EMBL" id="WSEM01000030">
    <property type="protein sequence ID" value="MVQ38678.1"/>
    <property type="molecule type" value="Genomic_DNA"/>
</dbReference>
<proteinExistence type="predicted"/>
<reference evidence="1 2" key="1">
    <citation type="submission" date="2019-12" db="EMBL/GenBank/DDBJ databases">
        <authorList>
            <person name="Huq M.A."/>
        </authorList>
    </citation>
    <scope>NUCLEOTIDE SEQUENCE [LARGE SCALE GENOMIC DNA]</scope>
    <source>
        <strain evidence="1 2">MAH-34</strain>
    </source>
</reference>
<sequence>MDVFDTSYADPWSEPFPSLHTYSPKLYANVDAKRGLAGSEAAVADSEAK</sequence>
<accession>A0ABW9UHP2</accession>
<protein>
    <submittedName>
        <fullName evidence="1">Uncharacterized protein</fullName>
    </submittedName>
</protein>
<dbReference type="Proteomes" id="UP000467637">
    <property type="component" value="Unassembled WGS sequence"/>
</dbReference>
<evidence type="ECO:0000313" key="1">
    <source>
        <dbReference type="EMBL" id="MVQ38678.1"/>
    </source>
</evidence>
<organism evidence="1 2">
    <name type="scientific">Paenibacillus anseongense</name>
    <dbReference type="NCBI Taxonomy" id="2682845"/>
    <lineage>
        <taxon>Bacteria</taxon>
        <taxon>Bacillati</taxon>
        <taxon>Bacillota</taxon>
        <taxon>Bacilli</taxon>
        <taxon>Bacillales</taxon>
        <taxon>Paenibacillaceae</taxon>
        <taxon>Paenibacillus</taxon>
    </lineage>
</organism>
<evidence type="ECO:0000313" key="2">
    <source>
        <dbReference type="Proteomes" id="UP000467637"/>
    </source>
</evidence>
<gene>
    <name evidence="1" type="ORF">GON05_29235</name>
</gene>
<keyword evidence="2" id="KW-1185">Reference proteome</keyword>
<comment type="caution">
    <text evidence="1">The sequence shown here is derived from an EMBL/GenBank/DDBJ whole genome shotgun (WGS) entry which is preliminary data.</text>
</comment>